<feature type="transmembrane region" description="Helical" evidence="1">
    <location>
        <begin position="12"/>
        <end position="36"/>
    </location>
</feature>
<proteinExistence type="predicted"/>
<keyword evidence="1" id="KW-0472">Membrane</keyword>
<reference evidence="2 3" key="1">
    <citation type="journal article" date="2014" name="PLoS Genet.">
        <title>Analysis of the Phlebiopsis gigantea genome, transcriptome and secretome provides insight into its pioneer colonization strategies of wood.</title>
        <authorList>
            <person name="Hori C."/>
            <person name="Ishida T."/>
            <person name="Igarashi K."/>
            <person name="Samejima M."/>
            <person name="Suzuki H."/>
            <person name="Master E."/>
            <person name="Ferreira P."/>
            <person name="Ruiz-Duenas F.J."/>
            <person name="Held B."/>
            <person name="Canessa P."/>
            <person name="Larrondo L.F."/>
            <person name="Schmoll M."/>
            <person name="Druzhinina I.S."/>
            <person name="Kubicek C.P."/>
            <person name="Gaskell J.A."/>
            <person name="Kersten P."/>
            <person name="St John F."/>
            <person name="Glasner J."/>
            <person name="Sabat G."/>
            <person name="Splinter BonDurant S."/>
            <person name="Syed K."/>
            <person name="Yadav J."/>
            <person name="Mgbeahuruike A.C."/>
            <person name="Kovalchuk A."/>
            <person name="Asiegbu F.O."/>
            <person name="Lackner G."/>
            <person name="Hoffmeister D."/>
            <person name="Rencoret J."/>
            <person name="Gutierrez A."/>
            <person name="Sun H."/>
            <person name="Lindquist E."/>
            <person name="Barry K."/>
            <person name="Riley R."/>
            <person name="Grigoriev I.V."/>
            <person name="Henrissat B."/>
            <person name="Kues U."/>
            <person name="Berka R.M."/>
            <person name="Martinez A.T."/>
            <person name="Covert S.F."/>
            <person name="Blanchette R.A."/>
            <person name="Cullen D."/>
        </authorList>
    </citation>
    <scope>NUCLEOTIDE SEQUENCE [LARGE SCALE GENOMIC DNA]</scope>
    <source>
        <strain evidence="2 3">11061_1 CR5-6</strain>
    </source>
</reference>
<feature type="transmembrane region" description="Helical" evidence="1">
    <location>
        <begin position="130"/>
        <end position="149"/>
    </location>
</feature>
<sequence length="268" mass="29344">MAQLNELFYHILGAFLSLVLYGTYQVTFFMSIYYLLKKNGYKGAQISMPLIVTDCVIFLLVTAQCAIMTKQCALPFVGDAIELPLGEVFLDSTSGSENIATLALLVTELAVSNIFLVYRLWIVWGHNWSVAALPSCVLVFSIVAESMFVNNMRLVSTSTSVFDSSGEGGAHPPNVILKLTFPSAPWFTAGLSSDVFINIYSTVIRVGMEGESRNKSHLSICALPAPTSVRSWGDDSFATQPMAAHLSFRSRRTLGFGAKGYRGTDDQY</sequence>
<feature type="transmembrane region" description="Helical" evidence="1">
    <location>
        <begin position="48"/>
        <end position="69"/>
    </location>
</feature>
<evidence type="ECO:0000313" key="2">
    <source>
        <dbReference type="EMBL" id="KIP01988.1"/>
    </source>
</evidence>
<keyword evidence="1" id="KW-0812">Transmembrane</keyword>
<name>A0A0C3PAV9_PHLG1</name>
<dbReference type="OrthoDB" id="3186354at2759"/>
<evidence type="ECO:0000313" key="3">
    <source>
        <dbReference type="Proteomes" id="UP000053257"/>
    </source>
</evidence>
<evidence type="ECO:0000256" key="1">
    <source>
        <dbReference type="SAM" id="Phobius"/>
    </source>
</evidence>
<feature type="transmembrane region" description="Helical" evidence="1">
    <location>
        <begin position="99"/>
        <end position="118"/>
    </location>
</feature>
<keyword evidence="1" id="KW-1133">Transmembrane helix</keyword>
<keyword evidence="3" id="KW-1185">Reference proteome</keyword>
<protein>
    <submittedName>
        <fullName evidence="2">Uncharacterized protein</fullName>
    </submittedName>
</protein>
<gene>
    <name evidence="2" type="ORF">PHLGIDRAFT_16846</name>
</gene>
<accession>A0A0C3PAV9</accession>
<dbReference type="Proteomes" id="UP000053257">
    <property type="component" value="Unassembled WGS sequence"/>
</dbReference>
<dbReference type="AlphaFoldDB" id="A0A0C3PAV9"/>
<dbReference type="HOGENOM" id="CLU_1038669_0_0_1"/>
<organism evidence="2 3">
    <name type="scientific">Phlebiopsis gigantea (strain 11061_1 CR5-6)</name>
    <name type="common">White-rot fungus</name>
    <name type="synonym">Peniophora gigantea</name>
    <dbReference type="NCBI Taxonomy" id="745531"/>
    <lineage>
        <taxon>Eukaryota</taxon>
        <taxon>Fungi</taxon>
        <taxon>Dikarya</taxon>
        <taxon>Basidiomycota</taxon>
        <taxon>Agaricomycotina</taxon>
        <taxon>Agaricomycetes</taxon>
        <taxon>Polyporales</taxon>
        <taxon>Phanerochaetaceae</taxon>
        <taxon>Phlebiopsis</taxon>
    </lineage>
</organism>
<dbReference type="EMBL" id="KN840715">
    <property type="protein sequence ID" value="KIP01988.1"/>
    <property type="molecule type" value="Genomic_DNA"/>
</dbReference>